<evidence type="ECO:0000313" key="5">
    <source>
        <dbReference type="Proteomes" id="UP000829758"/>
    </source>
</evidence>
<dbReference type="Gene3D" id="3.40.50.2000">
    <property type="entry name" value="Glycogen Phosphorylase B"/>
    <property type="match status" value="2"/>
</dbReference>
<gene>
    <name evidence="3" type="ORF">LJ755_09565</name>
    <name evidence="4" type="ORF">MUK71_05190</name>
</gene>
<proteinExistence type="predicted"/>
<dbReference type="PANTHER" id="PTHR46401:SF2">
    <property type="entry name" value="GLYCOSYLTRANSFERASE WBBK-RELATED"/>
    <property type="match status" value="1"/>
</dbReference>
<protein>
    <submittedName>
        <fullName evidence="3">Glycosyltransferase family 4 protein</fullName>
    </submittedName>
</protein>
<reference evidence="3" key="1">
    <citation type="submission" date="2021-10" db="EMBL/GenBank/DDBJ databases">
        <title>Novel species in genus Arthrobacter.</title>
        <authorList>
            <person name="Liu Y."/>
        </authorList>
    </citation>
    <scope>NUCLEOTIDE SEQUENCE</scope>
    <source>
        <strain evidence="5">zg-Y462</strain>
        <strain evidence="3">Zg-Y462</strain>
    </source>
</reference>
<dbReference type="SUPFAM" id="SSF53756">
    <property type="entry name" value="UDP-Glycosyltransferase/glycogen phosphorylase"/>
    <property type="match status" value="1"/>
</dbReference>
<organism evidence="3 6">
    <name type="scientific">Arthrobacter zhangbolii</name>
    <dbReference type="NCBI Taxonomy" id="2886936"/>
    <lineage>
        <taxon>Bacteria</taxon>
        <taxon>Bacillati</taxon>
        <taxon>Actinomycetota</taxon>
        <taxon>Actinomycetes</taxon>
        <taxon>Micrococcales</taxon>
        <taxon>Micrococcaceae</taxon>
        <taxon>Arthrobacter</taxon>
    </lineage>
</organism>
<dbReference type="CDD" id="cd03809">
    <property type="entry name" value="GT4_MtfB-like"/>
    <property type="match status" value="1"/>
</dbReference>
<accession>A0A9X1M8U9</accession>
<evidence type="ECO:0000313" key="4">
    <source>
        <dbReference type="EMBL" id="UON93021.1"/>
    </source>
</evidence>
<dbReference type="GO" id="GO:0009103">
    <property type="term" value="P:lipopolysaccharide biosynthetic process"/>
    <property type="evidence" value="ECO:0007669"/>
    <property type="project" value="TreeGrafter"/>
</dbReference>
<keyword evidence="5" id="KW-1185">Reference proteome</keyword>
<evidence type="ECO:0000256" key="1">
    <source>
        <dbReference type="ARBA" id="ARBA00022679"/>
    </source>
</evidence>
<dbReference type="InterPro" id="IPR001296">
    <property type="entry name" value="Glyco_trans_1"/>
</dbReference>
<evidence type="ECO:0000259" key="2">
    <source>
        <dbReference type="Pfam" id="PF00534"/>
    </source>
</evidence>
<name>A0A9X1M8U9_9MICC</name>
<dbReference type="EMBL" id="JAJFZT010000006">
    <property type="protein sequence ID" value="MCC3272972.1"/>
    <property type="molecule type" value="Genomic_DNA"/>
</dbReference>
<feature type="domain" description="Glycosyl transferase family 1" evidence="2">
    <location>
        <begin position="178"/>
        <end position="323"/>
    </location>
</feature>
<keyword evidence="1" id="KW-0808">Transferase</keyword>
<dbReference type="GO" id="GO:0016757">
    <property type="term" value="F:glycosyltransferase activity"/>
    <property type="evidence" value="ECO:0007669"/>
    <property type="project" value="InterPro"/>
</dbReference>
<dbReference type="Proteomes" id="UP001155145">
    <property type="component" value="Unassembled WGS sequence"/>
</dbReference>
<dbReference type="Pfam" id="PF00534">
    <property type="entry name" value="Glycos_transf_1"/>
    <property type="match status" value="1"/>
</dbReference>
<dbReference type="PANTHER" id="PTHR46401">
    <property type="entry name" value="GLYCOSYLTRANSFERASE WBBK-RELATED"/>
    <property type="match status" value="1"/>
</dbReference>
<dbReference type="EMBL" id="CP094984">
    <property type="protein sequence ID" value="UON93021.1"/>
    <property type="molecule type" value="Genomic_DNA"/>
</dbReference>
<sequence length="353" mass="38514">MRILIDAFWWAEGPISNRRVLRQMVQAWQDTHPADELHLAVPRRHLTAVRGELGSGVFVHGSPLPQHGLSTALWLPALARSIRPDRVLAQNFAGLWGQRFDVFVHDALFVDHPEWFTRAERAYFWLMRATWAHCRRIVASTSTEASRLQRVRRSPEVPVAVGLAVDTQLAGLDPVRPPGIPPELPFLLSVGRLNVRKNLGYAINVSAAAGAIGPGRPLLIVGEPNGAATVGEYPPHLLDSGTVRFLGRVTDAELAWLYSNATAFIFTSRDEGFGLPPLEAAHFGCPILVSDIPVMREVTAELPAVYLPLDDTDTAAKLIAHALDTGFPAQHGEAAGPIYSWPATATALRLAMA</sequence>
<dbReference type="Proteomes" id="UP000829758">
    <property type="component" value="Chromosome"/>
</dbReference>
<dbReference type="AlphaFoldDB" id="A0A9X1M8U9"/>
<evidence type="ECO:0000313" key="3">
    <source>
        <dbReference type="EMBL" id="MCC3272972.1"/>
    </source>
</evidence>
<dbReference type="RefSeq" id="WP_227928926.1">
    <property type="nucleotide sequence ID" value="NZ_CP094984.1"/>
</dbReference>
<evidence type="ECO:0000313" key="6">
    <source>
        <dbReference type="Proteomes" id="UP001155145"/>
    </source>
</evidence>